<feature type="domain" description="Heterokaryon incompatibility" evidence="2">
    <location>
        <begin position="129"/>
        <end position="237"/>
    </location>
</feature>
<protein>
    <recommendedName>
        <fullName evidence="2">Heterokaryon incompatibility domain-containing protein</fullName>
    </recommendedName>
</protein>
<proteinExistence type="predicted"/>
<dbReference type="PANTHER" id="PTHR24148:SF73">
    <property type="entry name" value="HET DOMAIN PROTEIN (AFU_ORTHOLOGUE AFUA_8G01020)"/>
    <property type="match status" value="1"/>
</dbReference>
<evidence type="ECO:0000313" key="3">
    <source>
        <dbReference type="EMBL" id="RYO77402.1"/>
    </source>
</evidence>
<feature type="compositionally biased region" description="Low complexity" evidence="1">
    <location>
        <begin position="526"/>
        <end position="540"/>
    </location>
</feature>
<name>A0ABY0GXW5_9PEZI</name>
<dbReference type="Pfam" id="PF06985">
    <property type="entry name" value="HET"/>
    <property type="match status" value="1"/>
</dbReference>
<feature type="compositionally biased region" description="Basic and acidic residues" evidence="1">
    <location>
        <begin position="637"/>
        <end position="654"/>
    </location>
</feature>
<organism evidence="3 4">
    <name type="scientific">Monosporascus cannonballus</name>
    <dbReference type="NCBI Taxonomy" id="155416"/>
    <lineage>
        <taxon>Eukaryota</taxon>
        <taxon>Fungi</taxon>
        <taxon>Dikarya</taxon>
        <taxon>Ascomycota</taxon>
        <taxon>Pezizomycotina</taxon>
        <taxon>Sordariomycetes</taxon>
        <taxon>Xylariomycetidae</taxon>
        <taxon>Xylariales</taxon>
        <taxon>Xylariales incertae sedis</taxon>
        <taxon>Monosporascus</taxon>
    </lineage>
</organism>
<dbReference type="Proteomes" id="UP000294003">
    <property type="component" value="Unassembled WGS sequence"/>
</dbReference>
<dbReference type="InterPro" id="IPR052895">
    <property type="entry name" value="HetReg/Transcr_Mod"/>
</dbReference>
<evidence type="ECO:0000313" key="4">
    <source>
        <dbReference type="Proteomes" id="UP000294003"/>
    </source>
</evidence>
<evidence type="ECO:0000259" key="2">
    <source>
        <dbReference type="Pfam" id="PF06985"/>
    </source>
</evidence>
<reference evidence="3 4" key="1">
    <citation type="submission" date="2018-06" db="EMBL/GenBank/DDBJ databases">
        <title>Complete Genomes of Monosporascus.</title>
        <authorList>
            <person name="Robinson A.J."/>
            <person name="Natvig D.O."/>
        </authorList>
    </citation>
    <scope>NUCLEOTIDE SEQUENCE [LARGE SCALE GENOMIC DNA]</scope>
    <source>
        <strain evidence="3 4">CBS 609.92</strain>
    </source>
</reference>
<feature type="region of interest" description="Disordered" evidence="1">
    <location>
        <begin position="634"/>
        <end position="654"/>
    </location>
</feature>
<evidence type="ECO:0000256" key="1">
    <source>
        <dbReference type="SAM" id="MobiDB-lite"/>
    </source>
</evidence>
<dbReference type="PANTHER" id="PTHR24148">
    <property type="entry name" value="ANKYRIN REPEAT DOMAIN-CONTAINING PROTEIN 39 HOMOLOG-RELATED"/>
    <property type="match status" value="1"/>
</dbReference>
<dbReference type="EMBL" id="QJNS01000465">
    <property type="protein sequence ID" value="RYO77402.1"/>
    <property type="molecule type" value="Genomic_DNA"/>
</dbReference>
<comment type="caution">
    <text evidence="3">The sequence shown here is derived from an EMBL/GenBank/DDBJ whole genome shotgun (WGS) entry which is preliminary data.</text>
</comment>
<accession>A0ABY0GXW5</accession>
<sequence length="698" mass="76857">MSGQPLIEAAPQSAIGDADDGVLRVGQITDALFKLTLTRRNRSDLLSYGVSNLDRNRGEAELVLRNLGRWVPPETVAASFSLRTAEGILDTPFRLMCASESGIPLDGGFRIRQYLAISYCWHSDAGRFADAVLRERGHPREGIWMDQLCIRQEDEDEKRSAIAAMDIIYKSCRKVLVLLEDVVLTEDEIGICAKYDMYSGHLDATRGPDEGDLPTFSSFPAKVGQARWWQRSWCFHEFVVVEPWSDKRHHVLHNTTFIMGIPGGTVSVNFLTVQRILSQAIHREPHNRPPAAPAYAVGSMRASILAQYNAVAATGCTMAADRLSVMINLNSLSIAYTGPDISKDEAYFLSVVLALAAGEEESLTILTPHAVVLRGQPSWVSGLSTPGDVTLPRFTLKNLAGIHRVSMHSLELDMVFFNSPLHQPSEEEVAATYEVFPDLIRSTPLPWKAGQRTDRLLYPPDEYLDVRRRSFLAVAMTLDAASLRRLWAAAYRDIVRTRFDTGMFAELQPNEALRKQARDFVSRIPAAPASSPSLPSSSSPTQNRGPGHSDLDLDLETTALFFLTWVTDPRTFYYLGYLPLRARCTAAGDQALVSNVTINSHFSPADAGRIQAAIPTALLGSSCLPLRLWLPQPVTPRDGDGEQEQGRTGDGEPGRWRVVGKAMLLGEPDLEAELDSCGGGDSGEETTLTLRRNQVVVG</sequence>
<feature type="region of interest" description="Disordered" evidence="1">
    <location>
        <begin position="526"/>
        <end position="550"/>
    </location>
</feature>
<dbReference type="InterPro" id="IPR010730">
    <property type="entry name" value="HET"/>
</dbReference>
<keyword evidence="4" id="KW-1185">Reference proteome</keyword>
<gene>
    <name evidence="3" type="ORF">DL762_009288</name>
</gene>